<dbReference type="Pfam" id="PF22617">
    <property type="entry name" value="HCS_D2"/>
    <property type="match status" value="1"/>
</dbReference>
<dbReference type="EC" id="2.3.3.13" evidence="3"/>
<dbReference type="PANTHER" id="PTHR10277:SF9">
    <property type="entry name" value="2-ISOPROPYLMALATE SYNTHASE 1, CHLOROPLASTIC-RELATED"/>
    <property type="match status" value="1"/>
</dbReference>
<sequence>MSNRIQIFDTTLRDGEQVPGCGLSKKEKIIIAKALEELGVDIIEAGFPISSPGDFEAVKAVSKEVGDVTICALSRAVEKDIECAAEALKYAKRPRIHTGIGTSDQHVFTKIRTTREDILERAKACVRYAKRFVEDVEFYAEDAGRTDNDFLAQVVEAVIKEGATVVNIPDTTGYCLPEEYGKKIKYLVDNVRGIEKAIISTHCHNDLGLSTANSIEAIKNGARQVECTINGIGERAGNTSLEEVVMILKKHHWLNFETGINTRQIYPISQLVSTTMNMPVQPNKAIVGSNAFAHSSGIHQDGVIKNRDNYEIIDPEEVGVNESSIILTARSGRAALNFRIGKLGVQLSKEELEHVYQRFLQVADRITIVNDAELKNLVSKYLITNVNF</sequence>
<keyword evidence="6 9" id="KW-0808">Transferase</keyword>
<evidence type="ECO:0000313" key="12">
    <source>
        <dbReference type="Proteomes" id="UP000798808"/>
    </source>
</evidence>
<feature type="domain" description="Pyruvate carboxyltransferase" evidence="10">
    <location>
        <begin position="5"/>
        <end position="266"/>
    </location>
</feature>
<dbReference type="EMBL" id="SMLW01000396">
    <property type="protein sequence ID" value="MTI24315.1"/>
    <property type="molecule type" value="Genomic_DNA"/>
</dbReference>
<comment type="pathway">
    <text evidence="1">Amino-acid biosynthesis; L-leucine biosynthesis; L-leucine from 3-methyl-2-oxobutanoate: step 1/4.</text>
</comment>
<keyword evidence="8" id="KW-0100">Branched-chain amino acid biosynthesis</keyword>
<protein>
    <recommendedName>
        <fullName evidence="3">2-isopropylmalate synthase</fullName>
        <ecNumber evidence="3">2.3.3.13</ecNumber>
    </recommendedName>
</protein>
<evidence type="ECO:0000259" key="10">
    <source>
        <dbReference type="PROSITE" id="PS50991"/>
    </source>
</evidence>
<keyword evidence="7" id="KW-0464">Manganese</keyword>
<dbReference type="Gene3D" id="1.10.238.260">
    <property type="match status" value="1"/>
</dbReference>
<dbReference type="GO" id="GO:0003852">
    <property type="term" value="F:2-isopropylmalate synthase activity"/>
    <property type="evidence" value="ECO:0007669"/>
    <property type="project" value="UniProtKB-EC"/>
</dbReference>
<dbReference type="InterPro" id="IPR050073">
    <property type="entry name" value="2-IPM_HCS-like"/>
</dbReference>
<dbReference type="Proteomes" id="UP000798808">
    <property type="component" value="Unassembled WGS sequence"/>
</dbReference>
<comment type="similarity">
    <text evidence="2">Belongs to the alpha-IPM synthase/homocitrate synthase family. LeuA type 1 subfamily.</text>
</comment>
<dbReference type="PROSITE" id="PS50991">
    <property type="entry name" value="PYR_CT"/>
    <property type="match status" value="1"/>
</dbReference>
<dbReference type="PROSITE" id="PS00815">
    <property type="entry name" value="AIPM_HOMOCIT_SYNTH_1"/>
    <property type="match status" value="1"/>
</dbReference>
<dbReference type="CDD" id="cd07940">
    <property type="entry name" value="DRE_TIM_IPMS"/>
    <property type="match status" value="1"/>
</dbReference>
<evidence type="ECO:0000313" key="11">
    <source>
        <dbReference type="EMBL" id="MTI24315.1"/>
    </source>
</evidence>
<dbReference type="InterPro" id="IPR013785">
    <property type="entry name" value="Aldolase_TIM"/>
</dbReference>
<keyword evidence="5" id="KW-0028">Amino-acid biosynthesis</keyword>
<evidence type="ECO:0000256" key="6">
    <source>
        <dbReference type="ARBA" id="ARBA00022679"/>
    </source>
</evidence>
<dbReference type="RefSeq" id="WP_155170180.1">
    <property type="nucleotide sequence ID" value="NZ_BAAAFL010000021.1"/>
</dbReference>
<keyword evidence="11" id="KW-0012">Acyltransferase</keyword>
<dbReference type="InterPro" id="IPR000891">
    <property type="entry name" value="PYR_CT"/>
</dbReference>
<organism evidence="11 12">
    <name type="scientific">Fulvivirga kasyanovii</name>
    <dbReference type="NCBI Taxonomy" id="396812"/>
    <lineage>
        <taxon>Bacteria</taxon>
        <taxon>Pseudomonadati</taxon>
        <taxon>Bacteroidota</taxon>
        <taxon>Cytophagia</taxon>
        <taxon>Cytophagales</taxon>
        <taxon>Fulvivirgaceae</taxon>
        <taxon>Fulvivirga</taxon>
    </lineage>
</organism>
<comment type="caution">
    <text evidence="11">The sequence shown here is derived from an EMBL/GenBank/DDBJ whole genome shotgun (WGS) entry which is preliminary data.</text>
</comment>
<evidence type="ECO:0000256" key="7">
    <source>
        <dbReference type="ARBA" id="ARBA00023211"/>
    </source>
</evidence>
<evidence type="ECO:0000256" key="3">
    <source>
        <dbReference type="ARBA" id="ARBA00012973"/>
    </source>
</evidence>
<dbReference type="SUPFAM" id="SSF51569">
    <property type="entry name" value="Aldolase"/>
    <property type="match status" value="1"/>
</dbReference>
<dbReference type="Pfam" id="PF00682">
    <property type="entry name" value="HMGL-like"/>
    <property type="match status" value="1"/>
</dbReference>
<name>A0ABW9RN07_9BACT</name>
<proteinExistence type="inferred from homology"/>
<keyword evidence="4" id="KW-0432">Leucine biosynthesis</keyword>
<evidence type="ECO:0000256" key="5">
    <source>
        <dbReference type="ARBA" id="ARBA00022605"/>
    </source>
</evidence>
<evidence type="ECO:0000256" key="2">
    <source>
        <dbReference type="ARBA" id="ARBA00009396"/>
    </source>
</evidence>
<evidence type="ECO:0000256" key="1">
    <source>
        <dbReference type="ARBA" id="ARBA00004689"/>
    </source>
</evidence>
<reference evidence="11 12" key="1">
    <citation type="submission" date="2019-02" db="EMBL/GenBank/DDBJ databases">
        <authorList>
            <person name="Goldberg S.R."/>
            <person name="Haltli B.A."/>
            <person name="Correa H."/>
            <person name="Russell K.G."/>
        </authorList>
    </citation>
    <scope>NUCLEOTIDE SEQUENCE [LARGE SCALE GENOMIC DNA]</scope>
    <source>
        <strain evidence="11 12">JCM 16186</strain>
    </source>
</reference>
<accession>A0ABW9RN07</accession>
<evidence type="ECO:0000256" key="8">
    <source>
        <dbReference type="ARBA" id="ARBA00023304"/>
    </source>
</evidence>
<dbReference type="InterPro" id="IPR054691">
    <property type="entry name" value="LeuA/HCS_post-cat"/>
</dbReference>
<dbReference type="Gene3D" id="3.20.20.70">
    <property type="entry name" value="Aldolase class I"/>
    <property type="match status" value="1"/>
</dbReference>
<gene>
    <name evidence="11" type="ORF">E1163_05095</name>
</gene>
<evidence type="ECO:0000256" key="4">
    <source>
        <dbReference type="ARBA" id="ARBA00022430"/>
    </source>
</evidence>
<keyword evidence="12" id="KW-1185">Reference proteome</keyword>
<dbReference type="NCBIfam" id="NF002086">
    <property type="entry name" value="PRK00915.1-3"/>
    <property type="match status" value="1"/>
</dbReference>
<evidence type="ECO:0000256" key="9">
    <source>
        <dbReference type="RuleBase" id="RU003523"/>
    </source>
</evidence>
<dbReference type="PANTHER" id="PTHR10277">
    <property type="entry name" value="HOMOCITRATE SYNTHASE-RELATED"/>
    <property type="match status" value="1"/>
</dbReference>
<dbReference type="PROSITE" id="PS00816">
    <property type="entry name" value="AIPM_HOMOCIT_SYNTH_2"/>
    <property type="match status" value="1"/>
</dbReference>
<dbReference type="InterPro" id="IPR002034">
    <property type="entry name" value="AIPM/Hcit_synth_CS"/>
</dbReference>